<evidence type="ECO:0000313" key="8">
    <source>
        <dbReference type="EMBL" id="NXU45088.1"/>
    </source>
</evidence>
<dbReference type="GO" id="GO:0003964">
    <property type="term" value="F:RNA-directed DNA polymerase activity"/>
    <property type="evidence" value="ECO:0007669"/>
    <property type="project" value="UniProtKB-KW"/>
</dbReference>
<dbReference type="AlphaFoldDB" id="A0A7L3KVB7"/>
<keyword evidence="5" id="KW-0378">Hydrolase</keyword>
<dbReference type="GO" id="GO:0004519">
    <property type="term" value="F:endonuclease activity"/>
    <property type="evidence" value="ECO:0007669"/>
    <property type="project" value="UniProtKB-KW"/>
</dbReference>
<dbReference type="Proteomes" id="UP000525319">
    <property type="component" value="Unassembled WGS sequence"/>
</dbReference>
<evidence type="ECO:0000256" key="2">
    <source>
        <dbReference type="ARBA" id="ARBA00022695"/>
    </source>
</evidence>
<evidence type="ECO:0000256" key="1">
    <source>
        <dbReference type="ARBA" id="ARBA00022679"/>
    </source>
</evidence>
<protein>
    <submittedName>
        <fullName evidence="8">POK18 protein</fullName>
    </submittedName>
</protein>
<proteinExistence type="predicted"/>
<keyword evidence="4" id="KW-0255">Endonuclease</keyword>
<reference evidence="8 9" key="1">
    <citation type="submission" date="2019-09" db="EMBL/GenBank/DDBJ databases">
        <title>Bird 10,000 Genomes (B10K) Project - Family phase.</title>
        <authorList>
            <person name="Zhang G."/>
        </authorList>
    </citation>
    <scope>NUCLEOTIDE SEQUENCE [LARGE SCALE GENOMIC DNA]</scope>
    <source>
        <strain evidence="8">B10K-DU-030-03</strain>
    </source>
</reference>
<evidence type="ECO:0000313" key="9">
    <source>
        <dbReference type="Proteomes" id="UP000525319"/>
    </source>
</evidence>
<evidence type="ECO:0000256" key="4">
    <source>
        <dbReference type="ARBA" id="ARBA00022759"/>
    </source>
</evidence>
<comment type="caution">
    <text evidence="8">The sequence shown here is derived from an EMBL/GenBank/DDBJ whole genome shotgun (WGS) entry which is preliminary data.</text>
</comment>
<keyword evidence="6" id="KW-0695">RNA-directed DNA polymerase</keyword>
<name>A0A7L3KVB7_9PASS</name>
<keyword evidence="1" id="KW-0808">Transferase</keyword>
<dbReference type="OrthoDB" id="9359997at2759"/>
<dbReference type="EMBL" id="VZTZ01045168">
    <property type="protein sequence ID" value="NXU45088.1"/>
    <property type="molecule type" value="Genomic_DNA"/>
</dbReference>
<dbReference type="InterPro" id="IPR001584">
    <property type="entry name" value="Integrase_cat-core"/>
</dbReference>
<dbReference type="GO" id="GO:0035613">
    <property type="term" value="F:RNA stem-loop binding"/>
    <property type="evidence" value="ECO:0007669"/>
    <property type="project" value="TreeGrafter"/>
</dbReference>
<dbReference type="InterPro" id="IPR012337">
    <property type="entry name" value="RNaseH-like_sf"/>
</dbReference>
<keyword evidence="9" id="KW-1185">Reference proteome</keyword>
<accession>A0A7L3KVB7</accession>
<evidence type="ECO:0000259" key="7">
    <source>
        <dbReference type="PROSITE" id="PS50994"/>
    </source>
</evidence>
<evidence type="ECO:0000256" key="3">
    <source>
        <dbReference type="ARBA" id="ARBA00022722"/>
    </source>
</evidence>
<dbReference type="Gene3D" id="3.30.420.10">
    <property type="entry name" value="Ribonuclease H-like superfamily/Ribonuclease H"/>
    <property type="match status" value="1"/>
</dbReference>
<evidence type="ECO:0000256" key="6">
    <source>
        <dbReference type="ARBA" id="ARBA00022918"/>
    </source>
</evidence>
<evidence type="ECO:0000256" key="5">
    <source>
        <dbReference type="ARBA" id="ARBA00022801"/>
    </source>
</evidence>
<feature type="non-terminal residue" evidence="8">
    <location>
        <position position="61"/>
    </location>
</feature>
<dbReference type="PANTHER" id="PTHR41694">
    <property type="entry name" value="ENDOGENOUS RETROVIRUS GROUP K MEMBER POL PROTEIN"/>
    <property type="match status" value="1"/>
</dbReference>
<dbReference type="SUPFAM" id="SSF53098">
    <property type="entry name" value="Ribonuclease H-like"/>
    <property type="match status" value="1"/>
</dbReference>
<sequence length="61" mass="6812">RHVERHLYSSYAVLGVPAKLKTDNGPGYRSLRFAQFCNLWGIAHDTSIPHVPTAQAIIEHA</sequence>
<keyword evidence="2" id="KW-0548">Nucleotidyltransferase</keyword>
<organism evidence="8 9">
    <name type="scientific">Drymodes brunneopygia</name>
    <dbReference type="NCBI Taxonomy" id="626378"/>
    <lineage>
        <taxon>Eukaryota</taxon>
        <taxon>Metazoa</taxon>
        <taxon>Chordata</taxon>
        <taxon>Craniata</taxon>
        <taxon>Vertebrata</taxon>
        <taxon>Euteleostomi</taxon>
        <taxon>Archelosauria</taxon>
        <taxon>Archosauria</taxon>
        <taxon>Dinosauria</taxon>
        <taxon>Saurischia</taxon>
        <taxon>Theropoda</taxon>
        <taxon>Coelurosauria</taxon>
        <taxon>Aves</taxon>
        <taxon>Neognathae</taxon>
        <taxon>Neoaves</taxon>
        <taxon>Telluraves</taxon>
        <taxon>Australaves</taxon>
        <taxon>Passeriformes</taxon>
        <taxon>Petroicidae</taxon>
        <taxon>Drymodes</taxon>
    </lineage>
</organism>
<feature type="domain" description="Integrase catalytic" evidence="7">
    <location>
        <begin position="1"/>
        <end position="61"/>
    </location>
</feature>
<dbReference type="PANTHER" id="PTHR41694:SF3">
    <property type="entry name" value="RNA-DIRECTED DNA POLYMERASE-RELATED"/>
    <property type="match status" value="1"/>
</dbReference>
<dbReference type="GO" id="GO:0016787">
    <property type="term" value="F:hydrolase activity"/>
    <property type="evidence" value="ECO:0007669"/>
    <property type="project" value="UniProtKB-KW"/>
</dbReference>
<dbReference type="PROSITE" id="PS50994">
    <property type="entry name" value="INTEGRASE"/>
    <property type="match status" value="1"/>
</dbReference>
<keyword evidence="3" id="KW-0540">Nuclease</keyword>
<dbReference type="InterPro" id="IPR036397">
    <property type="entry name" value="RNaseH_sf"/>
</dbReference>
<gene>
    <name evidence="8" type="primary">Ervk18_3</name>
    <name evidence="8" type="ORF">DRYBRU_R15318</name>
</gene>
<dbReference type="GO" id="GO:0015074">
    <property type="term" value="P:DNA integration"/>
    <property type="evidence" value="ECO:0007669"/>
    <property type="project" value="InterPro"/>
</dbReference>
<feature type="non-terminal residue" evidence="8">
    <location>
        <position position="1"/>
    </location>
</feature>